<dbReference type="EMBL" id="LR130759">
    <property type="protein sequence ID" value="VDM88915.1"/>
    <property type="molecule type" value="Genomic_DNA"/>
</dbReference>
<evidence type="ECO:0000313" key="2">
    <source>
        <dbReference type="Proteomes" id="UP000269998"/>
    </source>
</evidence>
<proteinExistence type="predicted"/>
<evidence type="ECO:0000313" key="1">
    <source>
        <dbReference type="EMBL" id="VDM88915.1"/>
    </source>
</evidence>
<organism evidence="1 2">
    <name type="scientific">Mycobacterium basiliense</name>
    <dbReference type="NCBI Taxonomy" id="2094119"/>
    <lineage>
        <taxon>Bacteria</taxon>
        <taxon>Bacillati</taxon>
        <taxon>Actinomycetota</taxon>
        <taxon>Actinomycetes</taxon>
        <taxon>Mycobacteriales</taxon>
        <taxon>Mycobacteriaceae</taxon>
        <taxon>Mycobacterium</taxon>
    </lineage>
</organism>
<protein>
    <submittedName>
        <fullName evidence="1">Uncharacterized protein</fullName>
    </submittedName>
</protein>
<keyword evidence="2" id="KW-1185">Reference proteome</keyword>
<reference evidence="2" key="1">
    <citation type="submission" date="2018-02" db="EMBL/GenBank/DDBJ databases">
        <authorList>
            <person name="Seth-Smith MB H."/>
            <person name="Seth-Smith H."/>
        </authorList>
    </citation>
    <scope>NUCLEOTIDE SEQUENCE [LARGE SCALE GENOMIC DNA]</scope>
</reference>
<dbReference type="KEGG" id="mbai:MB901379_02482"/>
<gene>
    <name evidence="1" type="ORF">MB901379_02482</name>
</gene>
<accession>A0A447GEN4</accession>
<dbReference type="AlphaFoldDB" id="A0A447GEN4"/>
<sequence length="101" mass="10645">MSDMSDLATNFVSVTPTVATLRSATSVGMRAGLRRGSSLVPMLDNVFRPSNGMAPGIADEWLRAVTAPVDNGHRFGRQHLRRAGFGHHATAGKVAAEGENG</sequence>
<name>A0A447GEN4_9MYCO</name>
<dbReference type="Proteomes" id="UP000269998">
    <property type="component" value="Chromosome"/>
</dbReference>